<dbReference type="Proteomes" id="UP001339167">
    <property type="component" value="Unassembled WGS sequence"/>
</dbReference>
<dbReference type="Gene3D" id="3.40.50.2300">
    <property type="match status" value="1"/>
</dbReference>
<gene>
    <name evidence="3" type="ORF">QWF21_03945</name>
</gene>
<dbReference type="EMBL" id="JAUGZK010000002">
    <property type="protein sequence ID" value="MEE2023387.1"/>
    <property type="molecule type" value="Genomic_DNA"/>
</dbReference>
<sequence length="549" mass="61879">MSMIFQSSFYQTKRILLVDDCEPIRASIRGMLQQIGFEHITAVPDAQAALEKAELYSFDFILADFQLGDGLNGYQLFEALKKREQLKPGCCVVLTSAESMRQPLFGLIERQPDCYIQKPFTYLTLEKRLARAIQQRMAVRKVFQALNASVPQALLECDRVVKDAPQHALYALRLKAELLLLNGQAELAATLYQQLLQTRAFSWAALGQAIAWLQHGQIAAAQAQLLELSKTEETRPEALDWLIRLTLKQQPEQALSLSQELTRVLPQSVDAARVFATITAISLQWDDAIRLWQKVAQQFRYSALDSPQHYLNPARLLLWKLQHSKPAQPALLLSKAEECLQAIPKRFQSDNLQPELQLLQARIAILQGDVLIARALYTELASLNWQQLPVAAVVDFALLALALGDSKAADILAAQLPQRRYGSDLVAAVEAASSEFWQQQLAQLCQDVRGWMQQGQQYYRQQSFQHAVSRLWQAFLFMPGNSNLALSLWQSLASLPPAAKVQPMLQLVCRTLQQSELEAAGQRRFDALYQKLSVHYTLPVQDDSSERSA</sequence>
<dbReference type="SMART" id="SM00448">
    <property type="entry name" value="REC"/>
    <property type="match status" value="1"/>
</dbReference>
<evidence type="ECO:0000313" key="4">
    <source>
        <dbReference type="Proteomes" id="UP001339167"/>
    </source>
</evidence>
<dbReference type="RefSeq" id="WP_330086739.1">
    <property type="nucleotide sequence ID" value="NZ_JAUGZK010000002.1"/>
</dbReference>
<dbReference type="InterPro" id="IPR052048">
    <property type="entry name" value="ST_Response_Regulator"/>
</dbReference>
<evidence type="ECO:0000256" key="1">
    <source>
        <dbReference type="PROSITE-ProRule" id="PRU00169"/>
    </source>
</evidence>
<dbReference type="SUPFAM" id="SSF52172">
    <property type="entry name" value="CheY-like"/>
    <property type="match status" value="1"/>
</dbReference>
<keyword evidence="4" id="KW-1185">Reference proteome</keyword>
<keyword evidence="1" id="KW-0597">Phosphoprotein</keyword>
<dbReference type="PANTHER" id="PTHR43228">
    <property type="entry name" value="TWO-COMPONENT RESPONSE REGULATOR"/>
    <property type="match status" value="1"/>
</dbReference>
<evidence type="ECO:0000259" key="2">
    <source>
        <dbReference type="PROSITE" id="PS50110"/>
    </source>
</evidence>
<dbReference type="Gene3D" id="1.25.40.10">
    <property type="entry name" value="Tetratricopeptide repeat domain"/>
    <property type="match status" value="1"/>
</dbReference>
<reference evidence="3 4" key="1">
    <citation type="submission" date="2023-06" db="EMBL/GenBank/DDBJ databases">
        <title>Alkalimonas sp., MEB004 an alkaliphilic bacterium isolated from Lonar Lake, India.</title>
        <authorList>
            <person name="Joshi A."/>
            <person name="Thite S."/>
        </authorList>
    </citation>
    <scope>NUCLEOTIDE SEQUENCE [LARGE SCALE GENOMIC DNA]</scope>
    <source>
        <strain evidence="3 4">MEB004</strain>
    </source>
</reference>
<evidence type="ECO:0000313" key="3">
    <source>
        <dbReference type="EMBL" id="MEE2023387.1"/>
    </source>
</evidence>
<dbReference type="Pfam" id="PF00072">
    <property type="entry name" value="Response_reg"/>
    <property type="match status" value="1"/>
</dbReference>
<dbReference type="InterPro" id="IPR011990">
    <property type="entry name" value="TPR-like_helical_dom_sf"/>
</dbReference>
<proteinExistence type="predicted"/>
<feature type="modified residue" description="4-aspartylphosphate" evidence="1">
    <location>
        <position position="64"/>
    </location>
</feature>
<comment type="caution">
    <text evidence="3">The sequence shown here is derived from an EMBL/GenBank/DDBJ whole genome shotgun (WGS) entry which is preliminary data.</text>
</comment>
<dbReference type="PANTHER" id="PTHR43228:SF1">
    <property type="entry name" value="TWO-COMPONENT RESPONSE REGULATOR ARR22"/>
    <property type="match status" value="1"/>
</dbReference>
<dbReference type="InterPro" id="IPR011006">
    <property type="entry name" value="CheY-like_superfamily"/>
</dbReference>
<organism evidence="3 4">
    <name type="scientific">Alkalimonas mucilaginosa</name>
    <dbReference type="NCBI Taxonomy" id="3057676"/>
    <lineage>
        <taxon>Bacteria</taxon>
        <taxon>Pseudomonadati</taxon>
        <taxon>Pseudomonadota</taxon>
        <taxon>Gammaproteobacteria</taxon>
        <taxon>Alkalimonas</taxon>
    </lineage>
</organism>
<dbReference type="PROSITE" id="PS50110">
    <property type="entry name" value="RESPONSE_REGULATORY"/>
    <property type="match status" value="1"/>
</dbReference>
<protein>
    <submittedName>
        <fullName evidence="3">Response regulator</fullName>
    </submittedName>
</protein>
<feature type="domain" description="Response regulatory" evidence="2">
    <location>
        <begin position="14"/>
        <end position="133"/>
    </location>
</feature>
<accession>A0ABU7JCI3</accession>
<dbReference type="SUPFAM" id="SSF48452">
    <property type="entry name" value="TPR-like"/>
    <property type="match status" value="1"/>
</dbReference>
<dbReference type="InterPro" id="IPR001789">
    <property type="entry name" value="Sig_transdc_resp-reg_receiver"/>
</dbReference>
<name>A0ABU7JCI3_9GAMM</name>